<sequence>MAPPFAVQSLNGLIGLFLSGGPGWPRPRKLSNFSSKLQPEVEIVENTPSNLRRVEIREQHQGRGTGLAHLAQECSRASEIQLAWKLVDVLSGNPTVVTDQRGIPVTLQGKGLPEVLPIPTNLSDHEASAGRRQWPASFIEVSHYTVENWLQGWPAQVVGHMQDSQDETAIPSRFRSPERALIESGIVPEEFKGDGPPTRLLAVVLRPGNPCLYGVSPVSLHSLVRNHNTNIVKKKLQELSSIVERYRPCTVFEVSQLDRHLNHLHILRCCILTVALGRQEEAICGSKQVLQDGLLCLGIGQQGLLLWIRFRLTSREIQSSLHSSSMSSGLSRTSSGWLASLYSLIAVAVASPNFWVSSAMVSHRFTPRLVRLSLLATLIKTLLFLQFSSLALFSADLALLPIEQISDGELGPLVGLPFLLLLLFLCFFLILLLLVGTVPCPIAALVPATPAMPGILVVPLAVLAIPIAPSSTHVVASLGQMVGSFFGAACNWFSSWFSQLRGGDLGAFFVGGSSLSGAACDSAASSGSGFVSWFLLFRDSLRLGSILRQFLLFRDSLRLGSILRPFLLFRDSFRLGSILRQWLRLLAGEAASSCCLAAFFFVASWLHRLQVKLQVPHDCFERPGASGLLRDQVRHGCFEPRHGQLLSCGSEAGARLRRRHSLGGFWDAGLHSCCCGILPKKLLSRATTAALWASSTWAEG</sequence>
<feature type="transmembrane region" description="Helical" evidence="1">
    <location>
        <begin position="474"/>
        <end position="493"/>
    </location>
</feature>
<keyword evidence="1" id="KW-0812">Transmembrane</keyword>
<name>A0A812K7G0_9DINO</name>
<organism evidence="2 3">
    <name type="scientific">Symbiodinium natans</name>
    <dbReference type="NCBI Taxonomy" id="878477"/>
    <lineage>
        <taxon>Eukaryota</taxon>
        <taxon>Sar</taxon>
        <taxon>Alveolata</taxon>
        <taxon>Dinophyceae</taxon>
        <taxon>Suessiales</taxon>
        <taxon>Symbiodiniaceae</taxon>
        <taxon>Symbiodinium</taxon>
    </lineage>
</organism>
<dbReference type="Proteomes" id="UP000604046">
    <property type="component" value="Unassembled WGS sequence"/>
</dbReference>
<evidence type="ECO:0000313" key="2">
    <source>
        <dbReference type="EMBL" id="CAE7223717.1"/>
    </source>
</evidence>
<keyword evidence="1" id="KW-1133">Transmembrane helix</keyword>
<comment type="caution">
    <text evidence="2">The sequence shown here is derived from an EMBL/GenBank/DDBJ whole genome shotgun (WGS) entry which is preliminary data.</text>
</comment>
<protein>
    <submittedName>
        <fullName evidence="2">Uncharacterized protein</fullName>
    </submittedName>
</protein>
<dbReference type="EMBL" id="CAJNDS010000627">
    <property type="protein sequence ID" value="CAE7223717.1"/>
    <property type="molecule type" value="Genomic_DNA"/>
</dbReference>
<feature type="transmembrane region" description="Helical" evidence="1">
    <location>
        <begin position="442"/>
        <end position="468"/>
    </location>
</feature>
<feature type="transmembrane region" description="Helical" evidence="1">
    <location>
        <begin position="336"/>
        <end position="357"/>
    </location>
</feature>
<keyword evidence="1" id="KW-0472">Membrane</keyword>
<evidence type="ECO:0000256" key="1">
    <source>
        <dbReference type="SAM" id="Phobius"/>
    </source>
</evidence>
<dbReference type="AlphaFoldDB" id="A0A812K7G0"/>
<keyword evidence="3" id="KW-1185">Reference proteome</keyword>
<proteinExistence type="predicted"/>
<feature type="transmembrane region" description="Helical" evidence="1">
    <location>
        <begin position="413"/>
        <end position="435"/>
    </location>
</feature>
<feature type="transmembrane region" description="Helical" evidence="1">
    <location>
        <begin position="585"/>
        <end position="606"/>
    </location>
</feature>
<accession>A0A812K7G0</accession>
<evidence type="ECO:0000313" key="3">
    <source>
        <dbReference type="Proteomes" id="UP000604046"/>
    </source>
</evidence>
<gene>
    <name evidence="2" type="ORF">SNAT2548_LOCUS8465</name>
</gene>
<reference evidence="2" key="1">
    <citation type="submission" date="2021-02" db="EMBL/GenBank/DDBJ databases">
        <authorList>
            <person name="Dougan E. K."/>
            <person name="Rhodes N."/>
            <person name="Thang M."/>
            <person name="Chan C."/>
        </authorList>
    </citation>
    <scope>NUCLEOTIDE SEQUENCE</scope>
</reference>
<feature type="transmembrane region" description="Helical" evidence="1">
    <location>
        <begin position="369"/>
        <end position="393"/>
    </location>
</feature>